<dbReference type="SUPFAM" id="SSF46785">
    <property type="entry name" value="Winged helix' DNA-binding domain"/>
    <property type="match status" value="1"/>
</dbReference>
<dbReference type="PANTHER" id="PTHR33164:SF99">
    <property type="entry name" value="MARR FAMILY REGULATORY PROTEIN"/>
    <property type="match status" value="1"/>
</dbReference>
<dbReference type="PANTHER" id="PTHR33164">
    <property type="entry name" value="TRANSCRIPTIONAL REGULATOR, MARR FAMILY"/>
    <property type="match status" value="1"/>
</dbReference>
<dbReference type="SMART" id="SM00418">
    <property type="entry name" value="HTH_ARSR"/>
    <property type="match status" value="1"/>
</dbReference>
<dbReference type="InterPro" id="IPR039422">
    <property type="entry name" value="MarR/SlyA-like"/>
</dbReference>
<organism evidence="2 3">
    <name type="scientific">Nakamurella flavida</name>
    <dbReference type="NCBI Taxonomy" id="363630"/>
    <lineage>
        <taxon>Bacteria</taxon>
        <taxon>Bacillati</taxon>
        <taxon>Actinomycetota</taxon>
        <taxon>Actinomycetes</taxon>
        <taxon>Nakamurellales</taxon>
        <taxon>Nakamurellaceae</taxon>
        <taxon>Nakamurella</taxon>
    </lineage>
</organism>
<dbReference type="InterPro" id="IPR011991">
    <property type="entry name" value="ArsR-like_HTH"/>
</dbReference>
<dbReference type="InterPro" id="IPR001845">
    <property type="entry name" value="HTH_ArsR_DNA-bd_dom"/>
</dbReference>
<dbReference type="InterPro" id="IPR000835">
    <property type="entry name" value="HTH_MarR-typ"/>
</dbReference>
<gene>
    <name evidence="2" type="ORF">JL107_01960</name>
</gene>
<proteinExistence type="predicted"/>
<dbReference type="GO" id="GO:0006950">
    <property type="term" value="P:response to stress"/>
    <property type="evidence" value="ECO:0007669"/>
    <property type="project" value="TreeGrafter"/>
</dbReference>
<accession>A0A939C1P3</accession>
<dbReference type="EMBL" id="JAERWL010000002">
    <property type="protein sequence ID" value="MBM9475201.1"/>
    <property type="molecule type" value="Genomic_DNA"/>
</dbReference>
<dbReference type="GO" id="GO:0003700">
    <property type="term" value="F:DNA-binding transcription factor activity"/>
    <property type="evidence" value="ECO:0007669"/>
    <property type="project" value="InterPro"/>
</dbReference>
<dbReference type="InterPro" id="IPR036390">
    <property type="entry name" value="WH_DNA-bd_sf"/>
</dbReference>
<dbReference type="InterPro" id="IPR036388">
    <property type="entry name" value="WH-like_DNA-bd_sf"/>
</dbReference>
<dbReference type="AlphaFoldDB" id="A0A939C1P3"/>
<evidence type="ECO:0000313" key="3">
    <source>
        <dbReference type="Proteomes" id="UP000663801"/>
    </source>
</evidence>
<dbReference type="Pfam" id="PF12802">
    <property type="entry name" value="MarR_2"/>
    <property type="match status" value="1"/>
</dbReference>
<sequence length="159" mass="17297">MTVRWLDDRELAGWRGLQRLRGPLAAALNRQLTQDSGLSNADYEVLVVLSELEDGVLRVGELGRMTGWEKSRLSHHLKRMQTRGLISRRECSTDGRGAFVEITPVGRQAIGEAAPGHVAAVRRLVVDLLTPAELDALAAIGDKVNARLAAEGCCETDGE</sequence>
<protein>
    <submittedName>
        <fullName evidence="2">Winged helix-turn-helix transcriptional regulator</fullName>
    </submittedName>
</protein>
<comment type="caution">
    <text evidence="2">The sequence shown here is derived from an EMBL/GenBank/DDBJ whole genome shotgun (WGS) entry which is preliminary data.</text>
</comment>
<dbReference type="CDD" id="cd00090">
    <property type="entry name" value="HTH_ARSR"/>
    <property type="match status" value="1"/>
</dbReference>
<dbReference type="RefSeq" id="WP_205255342.1">
    <property type="nucleotide sequence ID" value="NZ_BAAAPV010000001.1"/>
</dbReference>
<dbReference type="SMART" id="SM00347">
    <property type="entry name" value="HTH_MARR"/>
    <property type="match status" value="1"/>
</dbReference>
<evidence type="ECO:0000313" key="2">
    <source>
        <dbReference type="EMBL" id="MBM9475201.1"/>
    </source>
</evidence>
<dbReference type="PROSITE" id="PS50995">
    <property type="entry name" value="HTH_MARR_2"/>
    <property type="match status" value="1"/>
</dbReference>
<dbReference type="Gene3D" id="1.10.10.10">
    <property type="entry name" value="Winged helix-like DNA-binding domain superfamily/Winged helix DNA-binding domain"/>
    <property type="match status" value="1"/>
</dbReference>
<evidence type="ECO:0000259" key="1">
    <source>
        <dbReference type="PROSITE" id="PS50995"/>
    </source>
</evidence>
<name>A0A939C1P3_9ACTN</name>
<dbReference type="Proteomes" id="UP000663801">
    <property type="component" value="Unassembled WGS sequence"/>
</dbReference>
<feature type="domain" description="HTH marR-type" evidence="1">
    <location>
        <begin position="1"/>
        <end position="146"/>
    </location>
</feature>
<reference evidence="2" key="1">
    <citation type="submission" date="2021-01" db="EMBL/GenBank/DDBJ databases">
        <title>KCTC 19127 draft genome.</title>
        <authorList>
            <person name="An D."/>
        </authorList>
    </citation>
    <scope>NUCLEOTIDE SEQUENCE</scope>
    <source>
        <strain evidence="2">KCTC 19127</strain>
    </source>
</reference>
<keyword evidence="3" id="KW-1185">Reference proteome</keyword>